<dbReference type="InterPro" id="IPR037224">
    <property type="entry name" value="PapC_N_sf"/>
</dbReference>
<feature type="chain" id="PRO_5007126119" evidence="10">
    <location>
        <begin position="38"/>
        <end position="868"/>
    </location>
</feature>
<gene>
    <name evidence="13" type="ORF">WT27_03405</name>
</gene>
<dbReference type="InterPro" id="IPR043142">
    <property type="entry name" value="PapC-like_C_sf"/>
</dbReference>
<keyword evidence="8 9" id="KW-0998">Cell outer membrane</keyword>
<sequence length="868" mass="92001">MNLFPHSDAAVRSAPRVGLLYSMVLSAIAGWHTSASAAPVTSSADDDGQAVATQVASVQFDSGFLTDNGRDVADISRFEKGNAVLPGTYGVDVYVNDNIVTSARIKFRTSAHSPDAQPCFDVALLQDIGVDVERLHADTLVQLRDERACMELRDAIPNATAAFAFDDQRLSLSIPQAVLRRNPRGYVGPNRWDTGVTTGMLNYNANLYTSRGSVGPTITQGYVGLTTGVNLGKWHFRHEGSYNWATSGGGKYQDIATYVRRDLAALKAQLTVGESYTTGELFDSTQFRGVQLASDDRMLPESMRGYAPVVRGVANSNAKVTIRQNGVTIYETTVAPGAFEIDDLYATGYGGDLKVTVTEANGSVHQFSVPYAAVPMSLRPGVHRYSFVAGTVRDTQSDRNPLFMQGTWQQGVTNLLTGYGGLTVAQGYLSAMVGSAFNTSFGAIGMDVTQASTSVPGVRRFNGTSARVSYSKSIPQTKTDVTIAAYRYSTSGYFGLNDAMRVRERVANLGSIDSVARQRSRASLSVNQSLGDRGGRLALVVSAMNYWNRSGSDVSYSASYSNTFRNVSYSASVMRQQNSIGRNETQYYVSATIPLGKASSTMATTSCSRNTNGEMQALATLSGSALSDDRLSYSVTGNRSSGGGGRANNDGSGTIVYRGAYGEVSAAAGAGTGYQQGSLGIRGGVVAHRGGVTLAQPLSETFAIVNAPDAAGARVLNSPGARVDWRGYAIVPYLTPYSMNAIEIDPEGLSTDVEIKMTQQQVAPRAGAVPMVEFPTVSGKSAVIDARRADGSALPFGAAVVDAAGKEIGVVGQGSRIFARGLDDNGTLTVRWSDDAKALCSIRYALPAGKPGARKNTVRRLDAVCAAR</sequence>
<feature type="domain" description="PapC N-terminal" evidence="12">
    <location>
        <begin position="59"/>
        <end position="206"/>
    </location>
</feature>
<feature type="signal peptide" evidence="10">
    <location>
        <begin position="1"/>
        <end position="37"/>
    </location>
</feature>
<dbReference type="PANTHER" id="PTHR30451">
    <property type="entry name" value="OUTER MEMBRANE USHER PROTEIN"/>
    <property type="match status" value="1"/>
</dbReference>
<dbReference type="InterPro" id="IPR018030">
    <property type="entry name" value="Fimbrial_membr_usher_CS"/>
</dbReference>
<accession>A0A106DCC5</accession>
<evidence type="ECO:0000256" key="5">
    <source>
        <dbReference type="ARBA" id="ARBA00022692"/>
    </source>
</evidence>
<dbReference type="GO" id="GO:0009297">
    <property type="term" value="P:pilus assembly"/>
    <property type="evidence" value="ECO:0007669"/>
    <property type="project" value="InterPro"/>
</dbReference>
<evidence type="ECO:0000313" key="13">
    <source>
        <dbReference type="EMBL" id="KVV49211.1"/>
    </source>
</evidence>
<dbReference type="Pfam" id="PF13954">
    <property type="entry name" value="PapC_N"/>
    <property type="match status" value="1"/>
</dbReference>
<dbReference type="Gene3D" id="2.60.40.2610">
    <property type="entry name" value="Outer membrane usher protein FimD, plug domain"/>
    <property type="match status" value="1"/>
</dbReference>
<evidence type="ECO:0000259" key="11">
    <source>
        <dbReference type="Pfam" id="PF13953"/>
    </source>
</evidence>
<evidence type="ECO:0000256" key="2">
    <source>
        <dbReference type="ARBA" id="ARBA00008064"/>
    </source>
</evidence>
<dbReference type="FunFam" id="2.60.40.3110:FF:000001">
    <property type="entry name" value="Putative fimbrial outer membrane usher"/>
    <property type="match status" value="1"/>
</dbReference>
<dbReference type="SUPFAM" id="SSF141729">
    <property type="entry name" value="FimD N-terminal domain-like"/>
    <property type="match status" value="1"/>
</dbReference>
<dbReference type="RefSeq" id="WP_060105783.1">
    <property type="nucleotide sequence ID" value="NZ_LPEQ01000057.1"/>
</dbReference>
<keyword evidence="3 9" id="KW-0813">Transport</keyword>
<evidence type="ECO:0000256" key="7">
    <source>
        <dbReference type="ARBA" id="ARBA00023136"/>
    </source>
</evidence>
<comment type="subcellular location">
    <subcellularLocation>
        <location evidence="1 9">Cell outer membrane</location>
        <topology evidence="1 9">Multi-pass membrane protein</topology>
    </subcellularLocation>
</comment>
<dbReference type="InterPro" id="IPR042186">
    <property type="entry name" value="FimD_plug_dom"/>
</dbReference>
<evidence type="ECO:0000256" key="9">
    <source>
        <dbReference type="RuleBase" id="RU003884"/>
    </source>
</evidence>
<dbReference type="PROSITE" id="PS01151">
    <property type="entry name" value="FIMBRIAL_USHER"/>
    <property type="match status" value="1"/>
</dbReference>
<dbReference type="InterPro" id="IPR025885">
    <property type="entry name" value="PapC_N"/>
</dbReference>
<evidence type="ECO:0000256" key="4">
    <source>
        <dbReference type="ARBA" id="ARBA00022452"/>
    </source>
</evidence>
<evidence type="ECO:0000256" key="6">
    <source>
        <dbReference type="ARBA" id="ARBA00022729"/>
    </source>
</evidence>
<name>A0A106DCC5_9BURK</name>
<organism evidence="13 14">
    <name type="scientific">Burkholderia territorii</name>
    <dbReference type="NCBI Taxonomy" id="1503055"/>
    <lineage>
        <taxon>Bacteria</taxon>
        <taxon>Pseudomonadati</taxon>
        <taxon>Pseudomonadota</taxon>
        <taxon>Betaproteobacteria</taxon>
        <taxon>Burkholderiales</taxon>
        <taxon>Burkholderiaceae</taxon>
        <taxon>Burkholderia</taxon>
        <taxon>Burkholderia cepacia complex</taxon>
    </lineage>
</organism>
<dbReference type="PANTHER" id="PTHR30451:SF20">
    <property type="entry name" value="FIMBRIAE USHER"/>
    <property type="match status" value="1"/>
</dbReference>
<dbReference type="Gene3D" id="3.10.20.410">
    <property type="match status" value="1"/>
</dbReference>
<keyword evidence="5 9" id="KW-0812">Transmembrane</keyword>
<reference evidence="13 14" key="1">
    <citation type="submission" date="2015-11" db="EMBL/GenBank/DDBJ databases">
        <title>Expanding the genomic diversity of Burkholderia species for the development of highly accurate diagnostics.</title>
        <authorList>
            <person name="Sahl J."/>
            <person name="Keim P."/>
            <person name="Wagner D."/>
        </authorList>
    </citation>
    <scope>NUCLEOTIDE SEQUENCE [LARGE SCALE GENOMIC DNA]</scope>
    <source>
        <strain evidence="13 14">MSMB1301WGS</strain>
    </source>
</reference>
<dbReference type="Pfam" id="PF13953">
    <property type="entry name" value="PapC_C"/>
    <property type="match status" value="1"/>
</dbReference>
<dbReference type="Gene3D" id="2.60.40.2070">
    <property type="match status" value="1"/>
</dbReference>
<dbReference type="InterPro" id="IPR025949">
    <property type="entry name" value="PapC-like_C"/>
</dbReference>
<evidence type="ECO:0000256" key="3">
    <source>
        <dbReference type="ARBA" id="ARBA00022448"/>
    </source>
</evidence>
<comment type="similarity">
    <text evidence="2 9">Belongs to the fimbrial export usher family.</text>
</comment>
<keyword evidence="9" id="KW-1029">Fimbrium biogenesis</keyword>
<dbReference type="GO" id="GO:0015473">
    <property type="term" value="F:fimbrial usher porin activity"/>
    <property type="evidence" value="ECO:0007669"/>
    <property type="project" value="InterPro"/>
</dbReference>
<dbReference type="FunFam" id="2.60.40.2610:FF:000001">
    <property type="entry name" value="Outer membrane fimbrial usher protein"/>
    <property type="match status" value="1"/>
</dbReference>
<comment type="caution">
    <text evidence="13">The sequence shown here is derived from an EMBL/GenBank/DDBJ whole genome shotgun (WGS) entry which is preliminary data.</text>
</comment>
<evidence type="ECO:0000256" key="1">
    <source>
        <dbReference type="ARBA" id="ARBA00004571"/>
    </source>
</evidence>
<keyword evidence="7 9" id="KW-0472">Membrane</keyword>
<feature type="domain" description="PapC-like C-terminal" evidence="11">
    <location>
        <begin position="784"/>
        <end position="848"/>
    </location>
</feature>
<evidence type="ECO:0000256" key="10">
    <source>
        <dbReference type="SAM" id="SignalP"/>
    </source>
</evidence>
<dbReference type="Proteomes" id="UP000062317">
    <property type="component" value="Unassembled WGS sequence"/>
</dbReference>
<dbReference type="Pfam" id="PF00577">
    <property type="entry name" value="Usher"/>
    <property type="match status" value="1"/>
</dbReference>
<keyword evidence="4" id="KW-1134">Transmembrane beta strand</keyword>
<dbReference type="InterPro" id="IPR000015">
    <property type="entry name" value="Fimb_usher"/>
</dbReference>
<evidence type="ECO:0000256" key="8">
    <source>
        <dbReference type="ARBA" id="ARBA00023237"/>
    </source>
</evidence>
<keyword evidence="6 10" id="KW-0732">Signal</keyword>
<protein>
    <submittedName>
        <fullName evidence="13">Fimbrial protein</fullName>
    </submittedName>
</protein>
<proteinExistence type="inferred from homology"/>
<dbReference type="EMBL" id="LPEQ01000057">
    <property type="protein sequence ID" value="KVV49211.1"/>
    <property type="molecule type" value="Genomic_DNA"/>
</dbReference>
<evidence type="ECO:0000259" key="12">
    <source>
        <dbReference type="Pfam" id="PF13954"/>
    </source>
</evidence>
<dbReference type="GO" id="GO:0009279">
    <property type="term" value="C:cell outer membrane"/>
    <property type="evidence" value="ECO:0007669"/>
    <property type="project" value="UniProtKB-SubCell"/>
</dbReference>
<dbReference type="Gene3D" id="2.60.40.3110">
    <property type="match status" value="1"/>
</dbReference>
<evidence type="ECO:0000313" key="14">
    <source>
        <dbReference type="Proteomes" id="UP000062317"/>
    </source>
</evidence>
<dbReference type="AlphaFoldDB" id="A0A106DCC5"/>
<keyword evidence="14" id="KW-1185">Reference proteome</keyword>